<proteinExistence type="predicted"/>
<reference evidence="1 2" key="1">
    <citation type="submission" date="2019-05" db="EMBL/GenBank/DDBJ databases">
        <title>Another draft genome of Portunus trituberculatus and its Hox gene families provides insights of decapod evolution.</title>
        <authorList>
            <person name="Jeong J.-H."/>
            <person name="Song I."/>
            <person name="Kim S."/>
            <person name="Choi T."/>
            <person name="Kim D."/>
            <person name="Ryu S."/>
            <person name="Kim W."/>
        </authorList>
    </citation>
    <scope>NUCLEOTIDE SEQUENCE [LARGE SCALE GENOMIC DNA]</scope>
    <source>
        <tissue evidence="1">Muscle</tissue>
    </source>
</reference>
<evidence type="ECO:0000313" key="2">
    <source>
        <dbReference type="Proteomes" id="UP000324222"/>
    </source>
</evidence>
<dbReference type="AlphaFoldDB" id="A0A5B7IKL3"/>
<organism evidence="1 2">
    <name type="scientific">Portunus trituberculatus</name>
    <name type="common">Swimming crab</name>
    <name type="synonym">Neptunus trituberculatus</name>
    <dbReference type="NCBI Taxonomy" id="210409"/>
    <lineage>
        <taxon>Eukaryota</taxon>
        <taxon>Metazoa</taxon>
        <taxon>Ecdysozoa</taxon>
        <taxon>Arthropoda</taxon>
        <taxon>Crustacea</taxon>
        <taxon>Multicrustacea</taxon>
        <taxon>Malacostraca</taxon>
        <taxon>Eumalacostraca</taxon>
        <taxon>Eucarida</taxon>
        <taxon>Decapoda</taxon>
        <taxon>Pleocyemata</taxon>
        <taxon>Brachyura</taxon>
        <taxon>Eubrachyura</taxon>
        <taxon>Portunoidea</taxon>
        <taxon>Portunidae</taxon>
        <taxon>Portuninae</taxon>
        <taxon>Portunus</taxon>
    </lineage>
</organism>
<keyword evidence="2" id="KW-1185">Reference proteome</keyword>
<dbReference type="EMBL" id="VSRR010056535">
    <property type="protein sequence ID" value="MPC81298.1"/>
    <property type="molecule type" value="Genomic_DNA"/>
</dbReference>
<accession>A0A5B7IKL3</accession>
<dbReference type="Proteomes" id="UP000324222">
    <property type="component" value="Unassembled WGS sequence"/>
</dbReference>
<evidence type="ECO:0000313" key="1">
    <source>
        <dbReference type="EMBL" id="MPC81298.1"/>
    </source>
</evidence>
<name>A0A5B7IKL3_PORTR</name>
<protein>
    <submittedName>
        <fullName evidence="1">Uncharacterized protein</fullName>
    </submittedName>
</protein>
<comment type="caution">
    <text evidence="1">The sequence shown here is derived from an EMBL/GenBank/DDBJ whole genome shotgun (WGS) entry which is preliminary data.</text>
</comment>
<gene>
    <name evidence="1" type="ORF">E2C01_075905</name>
</gene>
<sequence length="115" mass="13395">MSCTTTRGLLREVNQMEMERSREPMATQQYWTFFPVLESTFFRIYLMNTNISKRIHNPFLCGPISSSPYPETLVISLRGEITSHWVPGHSLHQSCVASQHSYLFCLEDIQETYKS</sequence>